<organism evidence="5 6">
    <name type="scientific">Noviherbaspirillum aridicola</name>
    <dbReference type="NCBI Taxonomy" id="2849687"/>
    <lineage>
        <taxon>Bacteria</taxon>
        <taxon>Pseudomonadati</taxon>
        <taxon>Pseudomonadota</taxon>
        <taxon>Betaproteobacteria</taxon>
        <taxon>Burkholderiales</taxon>
        <taxon>Oxalobacteraceae</taxon>
        <taxon>Noviherbaspirillum</taxon>
    </lineage>
</organism>
<evidence type="ECO:0000256" key="2">
    <source>
        <dbReference type="ARBA" id="ARBA00034247"/>
    </source>
</evidence>
<evidence type="ECO:0000259" key="4">
    <source>
        <dbReference type="PROSITE" id="PS50887"/>
    </source>
</evidence>
<comment type="caution">
    <text evidence="5">The sequence shown here is derived from an EMBL/GenBank/DDBJ whole genome shotgun (WGS) entry which is preliminary data.</text>
</comment>
<dbReference type="InterPro" id="IPR050469">
    <property type="entry name" value="Diguanylate_Cyclase"/>
</dbReference>
<accession>A0ABQ4Q7L2</accession>
<evidence type="ECO:0000313" key="5">
    <source>
        <dbReference type="EMBL" id="GIZ52699.1"/>
    </source>
</evidence>
<name>A0ABQ4Q7L2_9BURK</name>
<dbReference type="InterPro" id="IPR043128">
    <property type="entry name" value="Rev_trsase/Diguanyl_cyclase"/>
</dbReference>
<reference evidence="5 6" key="1">
    <citation type="journal article" date="2022" name="Int. J. Syst. Evol. Microbiol.">
        <title>Noviherbaspirillum aridicola sp. nov., isolated from an arid soil in Pakistan.</title>
        <authorList>
            <person name="Khan I.U."/>
            <person name="Saqib M."/>
            <person name="Amin A."/>
            <person name="Hussain F."/>
            <person name="Li L."/>
            <person name="Liu Y.H."/>
            <person name="Fang B.Z."/>
            <person name="Ahmed I."/>
            <person name="Li W.J."/>
        </authorList>
    </citation>
    <scope>NUCLEOTIDE SEQUENCE [LARGE SCALE GENOMIC DNA]</scope>
    <source>
        <strain evidence="5 6">NCCP-691</strain>
    </source>
</reference>
<dbReference type="PANTHER" id="PTHR45138">
    <property type="entry name" value="REGULATORY COMPONENTS OF SENSORY TRANSDUCTION SYSTEM"/>
    <property type="match status" value="1"/>
</dbReference>
<evidence type="ECO:0000256" key="1">
    <source>
        <dbReference type="ARBA" id="ARBA00012528"/>
    </source>
</evidence>
<dbReference type="PANTHER" id="PTHR45138:SF9">
    <property type="entry name" value="DIGUANYLATE CYCLASE DGCM-RELATED"/>
    <property type="match status" value="1"/>
</dbReference>
<dbReference type="SUPFAM" id="SSF55073">
    <property type="entry name" value="Nucleotide cyclase"/>
    <property type="match status" value="1"/>
</dbReference>
<dbReference type="SMART" id="SM00267">
    <property type="entry name" value="GGDEF"/>
    <property type="match status" value="1"/>
</dbReference>
<dbReference type="InterPro" id="IPR029787">
    <property type="entry name" value="Nucleotide_cyclase"/>
</dbReference>
<evidence type="ECO:0000256" key="3">
    <source>
        <dbReference type="SAM" id="Coils"/>
    </source>
</evidence>
<dbReference type="PROSITE" id="PS50887">
    <property type="entry name" value="GGDEF"/>
    <property type="match status" value="1"/>
</dbReference>
<dbReference type="InterPro" id="IPR000160">
    <property type="entry name" value="GGDEF_dom"/>
</dbReference>
<dbReference type="Pfam" id="PF00990">
    <property type="entry name" value="GGDEF"/>
    <property type="match status" value="1"/>
</dbReference>
<dbReference type="EC" id="2.7.7.65" evidence="1"/>
<dbReference type="RefSeq" id="WP_220809115.1">
    <property type="nucleotide sequence ID" value="NZ_BPMK01000011.1"/>
</dbReference>
<comment type="catalytic activity">
    <reaction evidence="2">
        <text>2 GTP = 3',3'-c-di-GMP + 2 diphosphate</text>
        <dbReference type="Rhea" id="RHEA:24898"/>
        <dbReference type="ChEBI" id="CHEBI:33019"/>
        <dbReference type="ChEBI" id="CHEBI:37565"/>
        <dbReference type="ChEBI" id="CHEBI:58805"/>
        <dbReference type="EC" id="2.7.7.65"/>
    </reaction>
</comment>
<feature type="domain" description="GGDEF" evidence="4">
    <location>
        <begin position="394"/>
        <end position="525"/>
    </location>
</feature>
<gene>
    <name evidence="5" type="ORF">NCCP691_27130</name>
</gene>
<dbReference type="CDD" id="cd01949">
    <property type="entry name" value="GGDEF"/>
    <property type="match status" value="1"/>
</dbReference>
<dbReference type="Proteomes" id="UP000887222">
    <property type="component" value="Unassembled WGS sequence"/>
</dbReference>
<sequence>MRENLNKPEQSPAEIAREAFKRLAVRRIAPTPEAYREIYEEIAGTTAQPGAEQVLADFAAALVRGPKDIAALAAQLQLAAGKRDWQDCSRNLNRLIDLQLSRAAQPAPEPASGTFEALAPAVQETRQMQLLRDLLIRTLTLALVSMLRGAPRLAEEAESLAEAIRTAYTEQALNEIGGRLKQLCFKVGLKADDMAEEHELLLRLFQLLLENVSELLDDDSWLSGQIANVQDLLSGPISHAALLDAHRSLKEVIYKQGVLKHSLKEAKVTVKNMMMTFIDRLGAVAVSTGDFHKKIDNYQQKIAGARGMVELNHILDDMMRDTKAAQDEALRSRDEMIAARQEVQEAEARIQELESKLEQMSELVREDQLTGSLNRRGLDDVFEREMARSVRRESPLCVALLDLDDFKRLNDTYGHSAGDQALIHLVRVIKDTLRTMDVVARFGGEEFMIVLPDTPLPEAMQTVTRVQRELTKQIFMHENQRLLITFSAGVALRRPGEDQQSLTKRADEALYEAKRAGKNRVVAAQ</sequence>
<dbReference type="Gene3D" id="3.30.70.270">
    <property type="match status" value="1"/>
</dbReference>
<evidence type="ECO:0000313" key="6">
    <source>
        <dbReference type="Proteomes" id="UP000887222"/>
    </source>
</evidence>
<feature type="coiled-coil region" evidence="3">
    <location>
        <begin position="329"/>
        <end position="370"/>
    </location>
</feature>
<dbReference type="EMBL" id="BPMK01000011">
    <property type="protein sequence ID" value="GIZ52699.1"/>
    <property type="molecule type" value="Genomic_DNA"/>
</dbReference>
<proteinExistence type="predicted"/>
<protein>
    <recommendedName>
        <fullName evidence="1">diguanylate cyclase</fullName>
        <ecNumber evidence="1">2.7.7.65</ecNumber>
    </recommendedName>
</protein>
<keyword evidence="3" id="KW-0175">Coiled coil</keyword>
<dbReference type="NCBIfam" id="TIGR00254">
    <property type="entry name" value="GGDEF"/>
    <property type="match status" value="1"/>
</dbReference>
<keyword evidence="6" id="KW-1185">Reference proteome</keyword>